<feature type="compositionally biased region" description="Polar residues" evidence="7">
    <location>
        <begin position="246"/>
        <end position="255"/>
    </location>
</feature>
<dbReference type="PANTHER" id="PTHR14677:SF20">
    <property type="entry name" value="ZINC FINGER AN1-TYPE CONTAINING 2A-RELATED"/>
    <property type="match status" value="1"/>
</dbReference>
<gene>
    <name evidence="9" type="ORF">CEUSTIGMA_g8016.t1</name>
</gene>
<evidence type="ECO:0000256" key="7">
    <source>
        <dbReference type="SAM" id="MobiDB-lite"/>
    </source>
</evidence>
<dbReference type="OrthoDB" id="431929at2759"/>
<keyword evidence="2" id="KW-0479">Metal-binding</keyword>
<dbReference type="InterPro" id="IPR057357">
    <property type="entry name" value="Znf-C2H2_ZFAND2A/B"/>
</dbReference>
<evidence type="ECO:0000256" key="4">
    <source>
        <dbReference type="ARBA" id="ARBA00022771"/>
    </source>
</evidence>
<sequence length="384" mass="41501">MANSPDSDLMALGDHCTVTHCGQVDFLPFRCDCCLKTFCLEHRSYSAHACKESGSRQTEVIVCPICARGVKLVPGQDPNLVFDVHTRENCDPSHYAKVHKKARCPVPRCSEKLTLINAYRCKTCSVRVCLKHRHPDDHSCSEIKATTLASRALASSTVKPPVMPKDSVPTSHASALGLNKVGIDRGIGASNVARTQLPAYDAVQRPSSRASTMQAARSQYEFPENSVKGTAQRRMAQQQQQQQQQSGRSNDSNANPLVETPRPEECPQCLARFSTVQQLVQHVEEWHPSSSSQFATSNPQGTVQNPLTALTQSWSMLGATRGSTALTASRAADVYRCSFCQSQFNDPVQLVSHGEQCGARSTAAATAAGGSSKRGAIGNVCVVS</sequence>
<dbReference type="InterPro" id="IPR035896">
    <property type="entry name" value="AN1-like_Znf"/>
</dbReference>
<keyword evidence="5" id="KW-0862">Zinc</keyword>
<evidence type="ECO:0000256" key="3">
    <source>
        <dbReference type="ARBA" id="ARBA00022737"/>
    </source>
</evidence>
<feature type="domain" description="AN1-type" evidence="8">
    <location>
        <begin position="10"/>
        <end position="58"/>
    </location>
</feature>
<feature type="domain" description="AN1-type" evidence="8">
    <location>
        <begin position="98"/>
        <end position="148"/>
    </location>
</feature>
<keyword evidence="3" id="KW-0677">Repeat</keyword>
<reference evidence="9 10" key="1">
    <citation type="submission" date="2017-08" db="EMBL/GenBank/DDBJ databases">
        <title>Acidophilic green algal genome provides insights into adaptation to an acidic environment.</title>
        <authorList>
            <person name="Hirooka S."/>
            <person name="Hirose Y."/>
            <person name="Kanesaki Y."/>
            <person name="Higuchi S."/>
            <person name="Fujiwara T."/>
            <person name="Onuma R."/>
            <person name="Era A."/>
            <person name="Ohbayashi R."/>
            <person name="Uzuka A."/>
            <person name="Nozaki H."/>
            <person name="Yoshikawa H."/>
            <person name="Miyagishima S.Y."/>
        </authorList>
    </citation>
    <scope>NUCLEOTIDE SEQUENCE [LARGE SCALE GENOMIC DNA]</scope>
    <source>
        <strain evidence="9 10">NIES-2499</strain>
    </source>
</reference>
<dbReference type="Gene3D" id="3.30.160.60">
    <property type="entry name" value="Classic Zinc Finger"/>
    <property type="match status" value="1"/>
</dbReference>
<keyword evidence="4 6" id="KW-0863">Zinc-finger</keyword>
<dbReference type="Pfam" id="PF01428">
    <property type="entry name" value="zf-AN1"/>
    <property type="match status" value="2"/>
</dbReference>
<evidence type="ECO:0000256" key="5">
    <source>
        <dbReference type="ARBA" id="ARBA00022833"/>
    </source>
</evidence>
<comment type="caution">
    <text evidence="9">The sequence shown here is derived from an EMBL/GenBank/DDBJ whole genome shotgun (WGS) entry which is preliminary data.</text>
</comment>
<evidence type="ECO:0000256" key="1">
    <source>
        <dbReference type="ARBA" id="ARBA00003732"/>
    </source>
</evidence>
<dbReference type="GO" id="GO:0005737">
    <property type="term" value="C:cytoplasm"/>
    <property type="evidence" value="ECO:0007669"/>
    <property type="project" value="TreeGrafter"/>
</dbReference>
<dbReference type="STRING" id="1157962.A0A250XCG6"/>
<feature type="region of interest" description="Disordered" evidence="7">
    <location>
        <begin position="200"/>
        <end position="263"/>
    </location>
</feature>
<dbReference type="AlphaFoldDB" id="A0A250XCG6"/>
<dbReference type="PANTHER" id="PTHR14677">
    <property type="entry name" value="ARSENITE INDUCUBLE RNA ASSOCIATED PROTEIN AIP-1-RELATED"/>
    <property type="match status" value="1"/>
</dbReference>
<dbReference type="SUPFAM" id="SSF118310">
    <property type="entry name" value="AN1-like Zinc finger"/>
    <property type="match status" value="2"/>
</dbReference>
<organism evidence="9 10">
    <name type="scientific">Chlamydomonas eustigma</name>
    <dbReference type="NCBI Taxonomy" id="1157962"/>
    <lineage>
        <taxon>Eukaryota</taxon>
        <taxon>Viridiplantae</taxon>
        <taxon>Chlorophyta</taxon>
        <taxon>core chlorophytes</taxon>
        <taxon>Chlorophyceae</taxon>
        <taxon>CS clade</taxon>
        <taxon>Chlamydomonadales</taxon>
        <taxon>Chlamydomonadaceae</taxon>
        <taxon>Chlamydomonas</taxon>
    </lineage>
</organism>
<dbReference type="InterPro" id="IPR013087">
    <property type="entry name" value="Znf_C2H2_type"/>
</dbReference>
<keyword evidence="10" id="KW-1185">Reference proteome</keyword>
<dbReference type="EMBL" id="BEGY01000054">
    <property type="protein sequence ID" value="GAX80579.1"/>
    <property type="molecule type" value="Genomic_DNA"/>
</dbReference>
<name>A0A250XCG6_9CHLO</name>
<proteinExistence type="predicted"/>
<evidence type="ECO:0000256" key="6">
    <source>
        <dbReference type="PROSITE-ProRule" id="PRU00449"/>
    </source>
</evidence>
<comment type="function">
    <text evidence="1">May be involved in environmental stress response.</text>
</comment>
<evidence type="ECO:0000259" key="8">
    <source>
        <dbReference type="PROSITE" id="PS51039"/>
    </source>
</evidence>
<dbReference type="Pfam" id="PF25403">
    <property type="entry name" value="zf-C2H2_ZFAND2"/>
    <property type="match status" value="1"/>
</dbReference>
<evidence type="ECO:0000313" key="9">
    <source>
        <dbReference type="EMBL" id="GAX80579.1"/>
    </source>
</evidence>
<accession>A0A250XCG6</accession>
<dbReference type="PROSITE" id="PS51039">
    <property type="entry name" value="ZF_AN1"/>
    <property type="match status" value="2"/>
</dbReference>
<dbReference type="Gene3D" id="4.10.1110.10">
    <property type="entry name" value="AN1-like Zinc finger"/>
    <property type="match status" value="2"/>
</dbReference>
<dbReference type="SMART" id="SM00154">
    <property type="entry name" value="ZnF_AN1"/>
    <property type="match status" value="2"/>
</dbReference>
<feature type="compositionally biased region" description="Polar residues" evidence="7">
    <location>
        <begin position="205"/>
        <end position="217"/>
    </location>
</feature>
<dbReference type="InterPro" id="IPR000058">
    <property type="entry name" value="Znf_AN1"/>
</dbReference>
<evidence type="ECO:0000256" key="2">
    <source>
        <dbReference type="ARBA" id="ARBA00022723"/>
    </source>
</evidence>
<protein>
    <recommendedName>
        <fullName evidence="8">AN1-type domain-containing protein</fullName>
    </recommendedName>
</protein>
<dbReference type="PROSITE" id="PS00028">
    <property type="entry name" value="ZINC_FINGER_C2H2_1"/>
    <property type="match status" value="1"/>
</dbReference>
<evidence type="ECO:0000313" key="10">
    <source>
        <dbReference type="Proteomes" id="UP000232323"/>
    </source>
</evidence>
<dbReference type="GO" id="GO:0008270">
    <property type="term" value="F:zinc ion binding"/>
    <property type="evidence" value="ECO:0007669"/>
    <property type="project" value="UniProtKB-KW"/>
</dbReference>
<dbReference type="Proteomes" id="UP000232323">
    <property type="component" value="Unassembled WGS sequence"/>
</dbReference>